<dbReference type="EMBL" id="JACHIW010000003">
    <property type="protein sequence ID" value="MBB5159855.1"/>
    <property type="molecule type" value="Genomic_DNA"/>
</dbReference>
<dbReference type="Gene3D" id="1.20.1290.10">
    <property type="entry name" value="AhpD-like"/>
    <property type="match status" value="1"/>
</dbReference>
<protein>
    <submittedName>
        <fullName evidence="2">Alkylhydroperoxidase/carboxymuconolactone decarboxylase family protein YurZ</fullName>
    </submittedName>
</protein>
<reference evidence="2 3" key="1">
    <citation type="submission" date="2020-08" db="EMBL/GenBank/DDBJ databases">
        <title>Sequencing the genomes of 1000 actinobacteria strains.</title>
        <authorList>
            <person name="Klenk H.-P."/>
        </authorList>
    </citation>
    <scope>NUCLEOTIDE SEQUENCE [LARGE SCALE GENOMIC DNA]</scope>
    <source>
        <strain evidence="2 3">DSM 45584</strain>
    </source>
</reference>
<dbReference type="Pfam" id="PF02627">
    <property type="entry name" value="CMD"/>
    <property type="match status" value="1"/>
</dbReference>
<keyword evidence="2" id="KW-0575">Peroxidase</keyword>
<dbReference type="InterPro" id="IPR029032">
    <property type="entry name" value="AhpD-like"/>
</dbReference>
<evidence type="ECO:0000259" key="1">
    <source>
        <dbReference type="Pfam" id="PF02627"/>
    </source>
</evidence>
<sequence>MISQDHETKYLDLMGADYTDAHAALEQEVEDFSTLSPQTRELVLIATYSAITLFDRDSVRHHVARALDLGVEPSAIRAAFVVGAIGSHSMTEVVPVLVDEMATEGYHGELDSDPDAADELRAWVQATRDFYSPVWDGVVAMHPAYVRRYQKLMSVPLGVDAKIQELLIIAVDAATTHLNVSGARVHIRKALRIGVSPRDILSVIELVSLVGYRSAHMGTDVLGQELERRAVQH</sequence>
<keyword evidence="2" id="KW-0560">Oxidoreductase</keyword>
<keyword evidence="3" id="KW-1185">Reference proteome</keyword>
<evidence type="ECO:0000313" key="3">
    <source>
        <dbReference type="Proteomes" id="UP000584374"/>
    </source>
</evidence>
<feature type="domain" description="Carboxymuconolactone decarboxylase-like" evidence="1">
    <location>
        <begin position="146"/>
        <end position="206"/>
    </location>
</feature>
<dbReference type="PANTHER" id="PTHR33930:SF2">
    <property type="entry name" value="BLR3452 PROTEIN"/>
    <property type="match status" value="1"/>
</dbReference>
<evidence type="ECO:0000313" key="2">
    <source>
        <dbReference type="EMBL" id="MBB5159855.1"/>
    </source>
</evidence>
<dbReference type="Proteomes" id="UP000584374">
    <property type="component" value="Unassembled WGS sequence"/>
</dbReference>
<dbReference type="InterPro" id="IPR003779">
    <property type="entry name" value="CMD-like"/>
</dbReference>
<organism evidence="2 3">
    <name type="scientific">Saccharopolyspora phatthalungensis</name>
    <dbReference type="NCBI Taxonomy" id="664693"/>
    <lineage>
        <taxon>Bacteria</taxon>
        <taxon>Bacillati</taxon>
        <taxon>Actinomycetota</taxon>
        <taxon>Actinomycetes</taxon>
        <taxon>Pseudonocardiales</taxon>
        <taxon>Pseudonocardiaceae</taxon>
        <taxon>Saccharopolyspora</taxon>
    </lineage>
</organism>
<dbReference type="AlphaFoldDB" id="A0A840QKF4"/>
<name>A0A840QKF4_9PSEU</name>
<dbReference type="GO" id="GO:0051920">
    <property type="term" value="F:peroxiredoxin activity"/>
    <property type="evidence" value="ECO:0007669"/>
    <property type="project" value="InterPro"/>
</dbReference>
<dbReference type="PANTHER" id="PTHR33930">
    <property type="entry name" value="ALKYL HYDROPEROXIDE REDUCTASE AHPD"/>
    <property type="match status" value="1"/>
</dbReference>
<dbReference type="SUPFAM" id="SSF69118">
    <property type="entry name" value="AhpD-like"/>
    <property type="match status" value="1"/>
</dbReference>
<proteinExistence type="predicted"/>
<comment type="caution">
    <text evidence="2">The sequence shown here is derived from an EMBL/GenBank/DDBJ whole genome shotgun (WGS) entry which is preliminary data.</text>
</comment>
<gene>
    <name evidence="2" type="ORF">BJ970_007455</name>
</gene>
<accession>A0A840QKF4</accession>